<protein>
    <recommendedName>
        <fullName evidence="5">Phage coat protein</fullName>
    </recommendedName>
</protein>
<comment type="caution">
    <text evidence="3">The sequence shown here is derived from an EMBL/GenBank/DDBJ whole genome shotgun (WGS) entry which is preliminary data.</text>
</comment>
<dbReference type="EMBL" id="CAJHOF010000002">
    <property type="protein sequence ID" value="CAD7287274.1"/>
    <property type="molecule type" value="Genomic_DNA"/>
</dbReference>
<name>A0ABN7K440_9BACT</name>
<sequence length="69" mass="7081">MFKSFKSKLAVVGASALVFANSAMAAITLSSTGEISGQLDVAPFMAIAGAVLLALASLWAVRQGIRLIK</sequence>
<organism evidence="3 4">
    <name type="scientific">Campylobacter majalis</name>
    <dbReference type="NCBI Taxonomy" id="2790656"/>
    <lineage>
        <taxon>Bacteria</taxon>
        <taxon>Pseudomonadati</taxon>
        <taxon>Campylobacterota</taxon>
        <taxon>Epsilonproteobacteria</taxon>
        <taxon>Campylobacterales</taxon>
        <taxon>Campylobacteraceae</taxon>
        <taxon>Campylobacter</taxon>
    </lineage>
</organism>
<dbReference type="Proteomes" id="UP000789803">
    <property type="component" value="Unassembled WGS sequence"/>
</dbReference>
<feature type="chain" id="PRO_5047436341" description="Phage coat protein" evidence="2">
    <location>
        <begin position="26"/>
        <end position="69"/>
    </location>
</feature>
<accession>A0ABN7K440</accession>
<evidence type="ECO:0008006" key="5">
    <source>
        <dbReference type="Google" id="ProtNLM"/>
    </source>
</evidence>
<keyword evidence="1" id="KW-0812">Transmembrane</keyword>
<evidence type="ECO:0000313" key="4">
    <source>
        <dbReference type="Proteomes" id="UP000789803"/>
    </source>
</evidence>
<dbReference type="RefSeq" id="WP_229932042.1">
    <property type="nucleotide sequence ID" value="NZ_CAJHOF010000002.1"/>
</dbReference>
<evidence type="ECO:0000313" key="3">
    <source>
        <dbReference type="EMBL" id="CAD7287274.1"/>
    </source>
</evidence>
<keyword evidence="1" id="KW-0472">Membrane</keyword>
<keyword evidence="2" id="KW-0732">Signal</keyword>
<evidence type="ECO:0000256" key="1">
    <source>
        <dbReference type="SAM" id="Phobius"/>
    </source>
</evidence>
<reference evidence="3 4" key="1">
    <citation type="submission" date="2020-11" db="EMBL/GenBank/DDBJ databases">
        <authorList>
            <person name="Peeters C."/>
        </authorList>
    </citation>
    <scope>NUCLEOTIDE SEQUENCE [LARGE SCALE GENOMIC DNA]</scope>
    <source>
        <strain evidence="3 4">LMG 7974</strain>
    </source>
</reference>
<gene>
    <name evidence="3" type="ORF">LMG7974_00212</name>
</gene>
<proteinExistence type="predicted"/>
<feature type="transmembrane region" description="Helical" evidence="1">
    <location>
        <begin position="41"/>
        <end position="61"/>
    </location>
</feature>
<keyword evidence="1" id="KW-1133">Transmembrane helix</keyword>
<evidence type="ECO:0000256" key="2">
    <source>
        <dbReference type="SAM" id="SignalP"/>
    </source>
</evidence>
<keyword evidence="4" id="KW-1185">Reference proteome</keyword>
<feature type="signal peptide" evidence="2">
    <location>
        <begin position="1"/>
        <end position="25"/>
    </location>
</feature>